<dbReference type="EMBL" id="ML976712">
    <property type="protein sequence ID" value="KAF1969201.1"/>
    <property type="molecule type" value="Genomic_DNA"/>
</dbReference>
<protein>
    <submittedName>
        <fullName evidence="1">Uncharacterized protein</fullName>
    </submittedName>
</protein>
<gene>
    <name evidence="1" type="ORF">BU23DRAFT_244645</name>
</gene>
<reference evidence="1" key="1">
    <citation type="journal article" date="2020" name="Stud. Mycol.">
        <title>101 Dothideomycetes genomes: a test case for predicting lifestyles and emergence of pathogens.</title>
        <authorList>
            <person name="Haridas S."/>
            <person name="Albert R."/>
            <person name="Binder M."/>
            <person name="Bloem J."/>
            <person name="Labutti K."/>
            <person name="Salamov A."/>
            <person name="Andreopoulos B."/>
            <person name="Baker S."/>
            <person name="Barry K."/>
            <person name="Bills G."/>
            <person name="Bluhm B."/>
            <person name="Cannon C."/>
            <person name="Castanera R."/>
            <person name="Culley D."/>
            <person name="Daum C."/>
            <person name="Ezra D."/>
            <person name="Gonzalez J."/>
            <person name="Henrissat B."/>
            <person name="Kuo A."/>
            <person name="Liang C."/>
            <person name="Lipzen A."/>
            <person name="Lutzoni F."/>
            <person name="Magnuson J."/>
            <person name="Mondo S."/>
            <person name="Nolan M."/>
            <person name="Ohm R."/>
            <person name="Pangilinan J."/>
            <person name="Park H.-J."/>
            <person name="Ramirez L."/>
            <person name="Alfaro M."/>
            <person name="Sun H."/>
            <person name="Tritt A."/>
            <person name="Yoshinaga Y."/>
            <person name="Zwiers L.-H."/>
            <person name="Turgeon B."/>
            <person name="Goodwin S."/>
            <person name="Spatafora J."/>
            <person name="Crous P."/>
            <person name="Grigoriev I."/>
        </authorList>
    </citation>
    <scope>NUCLEOTIDE SEQUENCE</scope>
    <source>
        <strain evidence="1">CBS 107.79</strain>
    </source>
</reference>
<accession>A0A6A5UW29</accession>
<evidence type="ECO:0000313" key="2">
    <source>
        <dbReference type="Proteomes" id="UP000800036"/>
    </source>
</evidence>
<evidence type="ECO:0000313" key="1">
    <source>
        <dbReference type="EMBL" id="KAF1969201.1"/>
    </source>
</evidence>
<dbReference type="AlphaFoldDB" id="A0A6A5UW29"/>
<sequence length="282" mass="31542">MYENAVGRQVTSRTCFSCFFLVYLDSTKGKKLDFIGCPTHLGIGEHANKRFSPSRMPLKHHPAAIITPSNLHKTTSTTTEIPHSVVLPGWGFRSSACSLTTPNRPPPDHHPLKAIESPTPSSHLPSHLHTLEMVQRTVHGAKYLLLCSHMPSHEPRSSLTALTSLIRRSAKCHLILKANLQAQSMTLKSSTTAILWGLFWYLPRDDADTHTRKIKSRAQQSAQTFYTDNVTSKEAPVHPLKYLPRRHLNNTDAGPSERAPRPPITVTQITMYVFHSKSSLYS</sequence>
<name>A0A6A5UW29_9PLEO</name>
<keyword evidence="2" id="KW-1185">Reference proteome</keyword>
<dbReference type="Proteomes" id="UP000800036">
    <property type="component" value="Unassembled WGS sequence"/>
</dbReference>
<proteinExistence type="predicted"/>
<organism evidence="1 2">
    <name type="scientific">Bimuria novae-zelandiae CBS 107.79</name>
    <dbReference type="NCBI Taxonomy" id="1447943"/>
    <lineage>
        <taxon>Eukaryota</taxon>
        <taxon>Fungi</taxon>
        <taxon>Dikarya</taxon>
        <taxon>Ascomycota</taxon>
        <taxon>Pezizomycotina</taxon>
        <taxon>Dothideomycetes</taxon>
        <taxon>Pleosporomycetidae</taxon>
        <taxon>Pleosporales</taxon>
        <taxon>Massarineae</taxon>
        <taxon>Didymosphaeriaceae</taxon>
        <taxon>Bimuria</taxon>
    </lineage>
</organism>